<name>A0A4C1YB35_EUMVA</name>
<dbReference type="Proteomes" id="UP000299102">
    <property type="component" value="Unassembled WGS sequence"/>
</dbReference>
<keyword evidence="2" id="KW-1185">Reference proteome</keyword>
<evidence type="ECO:0000313" key="1">
    <source>
        <dbReference type="EMBL" id="GBP71727.1"/>
    </source>
</evidence>
<dbReference type="OrthoDB" id="6931130at2759"/>
<sequence length="98" mass="10937">MGRWSEREIDASQAQCLSRSCLSIARSALSLAHSAQAERDNESCFFAQKINTRKGNENKAIEQEFNATLPTPGPYLRAAYSPKQDLHPTLFEYISACV</sequence>
<comment type="caution">
    <text evidence="1">The sequence shown here is derived from an EMBL/GenBank/DDBJ whole genome shotgun (WGS) entry which is preliminary data.</text>
</comment>
<evidence type="ECO:0000313" key="2">
    <source>
        <dbReference type="Proteomes" id="UP000299102"/>
    </source>
</evidence>
<gene>
    <name evidence="1" type="ORF">EVAR_33140_1</name>
</gene>
<dbReference type="EMBL" id="BGZK01001118">
    <property type="protein sequence ID" value="GBP71727.1"/>
    <property type="molecule type" value="Genomic_DNA"/>
</dbReference>
<organism evidence="1 2">
    <name type="scientific">Eumeta variegata</name>
    <name type="common">Bagworm moth</name>
    <name type="synonym">Eumeta japonica</name>
    <dbReference type="NCBI Taxonomy" id="151549"/>
    <lineage>
        <taxon>Eukaryota</taxon>
        <taxon>Metazoa</taxon>
        <taxon>Ecdysozoa</taxon>
        <taxon>Arthropoda</taxon>
        <taxon>Hexapoda</taxon>
        <taxon>Insecta</taxon>
        <taxon>Pterygota</taxon>
        <taxon>Neoptera</taxon>
        <taxon>Endopterygota</taxon>
        <taxon>Lepidoptera</taxon>
        <taxon>Glossata</taxon>
        <taxon>Ditrysia</taxon>
        <taxon>Tineoidea</taxon>
        <taxon>Psychidae</taxon>
        <taxon>Oiketicinae</taxon>
        <taxon>Eumeta</taxon>
    </lineage>
</organism>
<reference evidence="1 2" key="1">
    <citation type="journal article" date="2019" name="Commun. Biol.">
        <title>The bagworm genome reveals a unique fibroin gene that provides high tensile strength.</title>
        <authorList>
            <person name="Kono N."/>
            <person name="Nakamura H."/>
            <person name="Ohtoshi R."/>
            <person name="Tomita M."/>
            <person name="Numata K."/>
            <person name="Arakawa K."/>
        </authorList>
    </citation>
    <scope>NUCLEOTIDE SEQUENCE [LARGE SCALE GENOMIC DNA]</scope>
</reference>
<proteinExistence type="predicted"/>
<dbReference type="AlphaFoldDB" id="A0A4C1YB35"/>
<protein>
    <submittedName>
        <fullName evidence="1">Uncharacterized protein</fullName>
    </submittedName>
</protein>
<accession>A0A4C1YB35</accession>